<dbReference type="Proteomes" id="UP000053593">
    <property type="component" value="Unassembled WGS sequence"/>
</dbReference>
<protein>
    <submittedName>
        <fullName evidence="1">Uncharacterized protein</fullName>
    </submittedName>
</protein>
<keyword evidence="2" id="KW-1185">Reference proteome</keyword>
<dbReference type="AlphaFoldDB" id="A0A0D0CE25"/>
<dbReference type="HOGENOM" id="CLU_052380_2_0_1"/>
<dbReference type="EMBL" id="KN834832">
    <property type="protein sequence ID" value="KIK53228.1"/>
    <property type="molecule type" value="Genomic_DNA"/>
</dbReference>
<proteinExistence type="predicted"/>
<dbReference type="OrthoDB" id="3223501at2759"/>
<organism evidence="1 2">
    <name type="scientific">Collybiopsis luxurians FD-317 M1</name>
    <dbReference type="NCBI Taxonomy" id="944289"/>
    <lineage>
        <taxon>Eukaryota</taxon>
        <taxon>Fungi</taxon>
        <taxon>Dikarya</taxon>
        <taxon>Basidiomycota</taxon>
        <taxon>Agaricomycotina</taxon>
        <taxon>Agaricomycetes</taxon>
        <taxon>Agaricomycetidae</taxon>
        <taxon>Agaricales</taxon>
        <taxon>Marasmiineae</taxon>
        <taxon>Omphalotaceae</taxon>
        <taxon>Collybiopsis</taxon>
        <taxon>Collybiopsis luxurians</taxon>
    </lineage>
</organism>
<feature type="non-terminal residue" evidence="1">
    <location>
        <position position="84"/>
    </location>
</feature>
<evidence type="ECO:0000313" key="1">
    <source>
        <dbReference type="EMBL" id="KIK53228.1"/>
    </source>
</evidence>
<sequence length="84" mass="9557">FSAFNDLFAITKKSNELLVDFASHVSKAVQAIKMLHKDKYTLEDLDKELETMALICSLPFECNNFVSSLLLLDTLEISKLQEVF</sequence>
<accession>A0A0D0CE25</accession>
<reference evidence="1 2" key="1">
    <citation type="submission" date="2014-04" db="EMBL/GenBank/DDBJ databases">
        <title>Evolutionary Origins and Diversification of the Mycorrhizal Mutualists.</title>
        <authorList>
            <consortium name="DOE Joint Genome Institute"/>
            <consortium name="Mycorrhizal Genomics Consortium"/>
            <person name="Kohler A."/>
            <person name="Kuo A."/>
            <person name="Nagy L.G."/>
            <person name="Floudas D."/>
            <person name="Copeland A."/>
            <person name="Barry K.W."/>
            <person name="Cichocki N."/>
            <person name="Veneault-Fourrey C."/>
            <person name="LaButti K."/>
            <person name="Lindquist E.A."/>
            <person name="Lipzen A."/>
            <person name="Lundell T."/>
            <person name="Morin E."/>
            <person name="Murat C."/>
            <person name="Riley R."/>
            <person name="Ohm R."/>
            <person name="Sun H."/>
            <person name="Tunlid A."/>
            <person name="Henrissat B."/>
            <person name="Grigoriev I.V."/>
            <person name="Hibbett D.S."/>
            <person name="Martin F."/>
        </authorList>
    </citation>
    <scope>NUCLEOTIDE SEQUENCE [LARGE SCALE GENOMIC DNA]</scope>
    <source>
        <strain evidence="1 2">FD-317 M1</strain>
    </source>
</reference>
<evidence type="ECO:0000313" key="2">
    <source>
        <dbReference type="Proteomes" id="UP000053593"/>
    </source>
</evidence>
<name>A0A0D0CE25_9AGAR</name>
<gene>
    <name evidence="1" type="ORF">GYMLUDRAFT_103461</name>
</gene>
<feature type="non-terminal residue" evidence="1">
    <location>
        <position position="1"/>
    </location>
</feature>